<name>A0A426YJV3_ENSVE</name>
<dbReference type="Proteomes" id="UP000287651">
    <property type="component" value="Unassembled WGS sequence"/>
</dbReference>
<comment type="caution">
    <text evidence="2">The sequence shown here is derived from an EMBL/GenBank/DDBJ whole genome shotgun (WGS) entry which is preliminary data.</text>
</comment>
<feature type="region of interest" description="Disordered" evidence="1">
    <location>
        <begin position="99"/>
        <end position="153"/>
    </location>
</feature>
<organism evidence="2 3">
    <name type="scientific">Ensete ventricosum</name>
    <name type="common">Abyssinian banana</name>
    <name type="synonym">Musa ensete</name>
    <dbReference type="NCBI Taxonomy" id="4639"/>
    <lineage>
        <taxon>Eukaryota</taxon>
        <taxon>Viridiplantae</taxon>
        <taxon>Streptophyta</taxon>
        <taxon>Embryophyta</taxon>
        <taxon>Tracheophyta</taxon>
        <taxon>Spermatophyta</taxon>
        <taxon>Magnoliopsida</taxon>
        <taxon>Liliopsida</taxon>
        <taxon>Zingiberales</taxon>
        <taxon>Musaceae</taxon>
        <taxon>Ensete</taxon>
    </lineage>
</organism>
<dbReference type="AlphaFoldDB" id="A0A426YJV3"/>
<protein>
    <submittedName>
        <fullName evidence="2">Uncharacterized protein</fullName>
    </submittedName>
</protein>
<evidence type="ECO:0000313" key="2">
    <source>
        <dbReference type="EMBL" id="RRT52022.1"/>
    </source>
</evidence>
<dbReference type="EMBL" id="AMZH03011904">
    <property type="protein sequence ID" value="RRT52022.1"/>
    <property type="molecule type" value="Genomic_DNA"/>
</dbReference>
<evidence type="ECO:0000256" key="1">
    <source>
        <dbReference type="SAM" id="MobiDB-lite"/>
    </source>
</evidence>
<sequence length="153" mass="16729">MCKEEKANRADPNLRGRKRTVTVTLSFDPSISNASLSPQKYCGLSLTDEDAGELCPSTEASSTCLEDEVVDEVGELAGFDETCADLLCLESGCDAMAGSIRRPPERNAQNPLAKRPSARGNPIRETRELQSEPHWPKTEVGPIEGHQNLRRFG</sequence>
<gene>
    <name evidence="2" type="ORF">B296_00050744</name>
</gene>
<accession>A0A426YJV3</accession>
<feature type="compositionally biased region" description="Basic and acidic residues" evidence="1">
    <location>
        <begin position="122"/>
        <end position="137"/>
    </location>
</feature>
<evidence type="ECO:0000313" key="3">
    <source>
        <dbReference type="Proteomes" id="UP000287651"/>
    </source>
</evidence>
<proteinExistence type="predicted"/>
<reference evidence="2 3" key="1">
    <citation type="journal article" date="2014" name="Agronomy (Basel)">
        <title>A Draft Genome Sequence for Ensete ventricosum, the Drought-Tolerant Tree Against Hunger.</title>
        <authorList>
            <person name="Harrison J."/>
            <person name="Moore K.A."/>
            <person name="Paszkiewicz K."/>
            <person name="Jones T."/>
            <person name="Grant M."/>
            <person name="Ambacheew D."/>
            <person name="Muzemil S."/>
            <person name="Studholme D.J."/>
        </authorList>
    </citation>
    <scope>NUCLEOTIDE SEQUENCE [LARGE SCALE GENOMIC DNA]</scope>
</reference>